<proteinExistence type="predicted"/>
<evidence type="ECO:0000256" key="3">
    <source>
        <dbReference type="ARBA" id="ARBA00022737"/>
    </source>
</evidence>
<protein>
    <recommendedName>
        <fullName evidence="5">SUEL-type lectin domain-containing protein</fullName>
    </recommendedName>
</protein>
<keyword evidence="7" id="KW-1185">Reference proteome</keyword>
<dbReference type="Proteomes" id="UP000465112">
    <property type="component" value="Chromosome 5"/>
</dbReference>
<feature type="domain" description="SUEL-type lectin" evidence="5">
    <location>
        <begin position="129"/>
        <end position="213"/>
    </location>
</feature>
<evidence type="ECO:0000259" key="5">
    <source>
        <dbReference type="PROSITE" id="PS50228"/>
    </source>
</evidence>
<accession>A0A6A5F764</accession>
<organism evidence="6 7">
    <name type="scientific">Perca fluviatilis</name>
    <name type="common">European perch</name>
    <dbReference type="NCBI Taxonomy" id="8168"/>
    <lineage>
        <taxon>Eukaryota</taxon>
        <taxon>Metazoa</taxon>
        <taxon>Chordata</taxon>
        <taxon>Craniata</taxon>
        <taxon>Vertebrata</taxon>
        <taxon>Euteleostomi</taxon>
        <taxon>Actinopterygii</taxon>
        <taxon>Neopterygii</taxon>
        <taxon>Teleostei</taxon>
        <taxon>Neoteleostei</taxon>
        <taxon>Acanthomorphata</taxon>
        <taxon>Eupercaria</taxon>
        <taxon>Perciformes</taxon>
        <taxon>Percoidei</taxon>
        <taxon>Percidae</taxon>
        <taxon>Percinae</taxon>
        <taxon>Perca</taxon>
    </lineage>
</organism>
<name>A0A6A5F764_PERFL</name>
<keyword evidence="4" id="KW-0732">Signal</keyword>
<feature type="domain" description="SUEL-type lectin" evidence="5">
    <location>
        <begin position="32"/>
        <end position="122"/>
    </location>
</feature>
<dbReference type="PANTHER" id="PTHR46780">
    <property type="entry name" value="PROTEIN EVA-1"/>
    <property type="match status" value="1"/>
</dbReference>
<keyword evidence="3" id="KW-0677">Repeat</keyword>
<evidence type="ECO:0000256" key="1">
    <source>
        <dbReference type="ARBA" id="ARBA00022546"/>
    </source>
</evidence>
<evidence type="ECO:0000256" key="2">
    <source>
        <dbReference type="ARBA" id="ARBA00022734"/>
    </source>
</evidence>
<feature type="signal peptide" evidence="4">
    <location>
        <begin position="1"/>
        <end position="24"/>
    </location>
</feature>
<sequence length="265" mass="28725">MLCFRLSTTLLLAATCSLMSAVVSTEKAITCGSDGNVQRLSCDDGVISVQTALYGRADAVTCSEGRPPAQLANTNCSQAGTVDVVKKRCDGKRECEVNINVFYTSDPCSGTYKYLETTYTCIPAIHLDACEGSLAQLQCDQGQVIFVYVADYGRRDQTTCIYQRPPNQVQNIYCSSPTRKVADSCNGKNSCTIAARNSVFGDPCVGTYKYLEVVHSNDWIGEVGLRRVDDLQVAVLVHCADLLNDQLAGGLAAGRRLLWAFPFPV</sequence>
<dbReference type="Gene3D" id="2.60.120.740">
    <property type="match status" value="2"/>
</dbReference>
<dbReference type="EMBL" id="VHII01000005">
    <property type="protein sequence ID" value="KAF1390756.1"/>
    <property type="molecule type" value="Genomic_DNA"/>
</dbReference>
<dbReference type="FunFam" id="2.60.120.740:FF:000003">
    <property type="entry name" value="Protein eva-1 homolog C"/>
    <property type="match status" value="1"/>
</dbReference>
<keyword evidence="1" id="KW-0348">Hemagglutinin</keyword>
<dbReference type="CDD" id="cd22833">
    <property type="entry name" value="Gal_Rha_Lectin_CSL1-2_RBL_SML_rpt1"/>
    <property type="match status" value="1"/>
</dbReference>
<dbReference type="InterPro" id="IPR043159">
    <property type="entry name" value="Lectin_gal-bd_sf"/>
</dbReference>
<evidence type="ECO:0000256" key="4">
    <source>
        <dbReference type="SAM" id="SignalP"/>
    </source>
</evidence>
<dbReference type="PROSITE" id="PS50228">
    <property type="entry name" value="SUEL_LECTIN"/>
    <property type="match status" value="2"/>
</dbReference>
<keyword evidence="2" id="KW-0430">Lectin</keyword>
<evidence type="ECO:0000313" key="6">
    <source>
        <dbReference type="EMBL" id="KAF1390756.1"/>
    </source>
</evidence>
<dbReference type="GO" id="GO:0030246">
    <property type="term" value="F:carbohydrate binding"/>
    <property type="evidence" value="ECO:0007669"/>
    <property type="project" value="UniProtKB-KW"/>
</dbReference>
<feature type="chain" id="PRO_5025527901" description="SUEL-type lectin domain-containing protein" evidence="4">
    <location>
        <begin position="25"/>
        <end position="265"/>
    </location>
</feature>
<dbReference type="Pfam" id="PF02140">
    <property type="entry name" value="SUEL_Lectin"/>
    <property type="match status" value="2"/>
</dbReference>
<dbReference type="InterPro" id="IPR000922">
    <property type="entry name" value="Lectin_gal-bd_dom"/>
</dbReference>
<dbReference type="CDD" id="cd22835">
    <property type="entry name" value="Gal_Rha_Lectin_SML_rpt2"/>
    <property type="match status" value="1"/>
</dbReference>
<reference evidence="6 7" key="1">
    <citation type="submission" date="2019-06" db="EMBL/GenBank/DDBJ databases">
        <title>A chromosome-scale genome assembly of the European perch, Perca fluviatilis.</title>
        <authorList>
            <person name="Roques C."/>
            <person name="Zahm M."/>
            <person name="Cabau C."/>
            <person name="Klopp C."/>
            <person name="Bouchez O."/>
            <person name="Donnadieu C."/>
            <person name="Kuhl H."/>
            <person name="Gislard M."/>
            <person name="Guendouz S."/>
            <person name="Journot L."/>
            <person name="Haffray P."/>
            <person name="Bestin A."/>
            <person name="Morvezen R."/>
            <person name="Feron R."/>
            <person name="Wen M."/>
            <person name="Jouanno E."/>
            <person name="Herpin A."/>
            <person name="Schartl M."/>
            <person name="Postlethwait J."/>
            <person name="Schaerlinger B."/>
            <person name="Chardard D."/>
            <person name="Lecocq T."/>
            <person name="Poncet C."/>
            <person name="Jaffrelo L."/>
            <person name="Lampietro C."/>
            <person name="Guiguen Y."/>
        </authorList>
    </citation>
    <scope>NUCLEOTIDE SEQUENCE [LARGE SCALE GENOMIC DNA]</scope>
    <source>
        <tissue evidence="6">Blood</tissue>
    </source>
</reference>
<gene>
    <name evidence="6" type="ORF">PFLUV_G00061350</name>
</gene>
<comment type="caution">
    <text evidence="6">The sequence shown here is derived from an EMBL/GenBank/DDBJ whole genome shotgun (WGS) entry which is preliminary data.</text>
</comment>
<evidence type="ECO:0000313" key="7">
    <source>
        <dbReference type="Proteomes" id="UP000465112"/>
    </source>
</evidence>
<dbReference type="AlphaFoldDB" id="A0A6A5F764"/>